<feature type="compositionally biased region" description="Basic and acidic residues" evidence="1">
    <location>
        <begin position="147"/>
        <end position="164"/>
    </location>
</feature>
<evidence type="ECO:0000313" key="2">
    <source>
        <dbReference type="EMBL" id="GMR50654.1"/>
    </source>
</evidence>
<feature type="non-terminal residue" evidence="2">
    <location>
        <position position="194"/>
    </location>
</feature>
<reference evidence="3" key="1">
    <citation type="submission" date="2022-10" db="EMBL/GenBank/DDBJ databases">
        <title>Genome assembly of Pristionchus species.</title>
        <authorList>
            <person name="Yoshida K."/>
            <person name="Sommer R.J."/>
        </authorList>
    </citation>
    <scope>NUCLEOTIDE SEQUENCE [LARGE SCALE GENOMIC DNA]</scope>
    <source>
        <strain evidence="3">RS5460</strain>
    </source>
</reference>
<feature type="compositionally biased region" description="Basic and acidic residues" evidence="1">
    <location>
        <begin position="99"/>
        <end position="120"/>
    </location>
</feature>
<name>A0AAN5I3U9_9BILA</name>
<accession>A0AAN5I3U9</accession>
<proteinExistence type="predicted"/>
<feature type="non-terminal residue" evidence="2">
    <location>
        <position position="1"/>
    </location>
</feature>
<keyword evidence="3" id="KW-1185">Reference proteome</keyword>
<feature type="compositionally biased region" description="Basic and acidic residues" evidence="1">
    <location>
        <begin position="184"/>
        <end position="194"/>
    </location>
</feature>
<feature type="region of interest" description="Disordered" evidence="1">
    <location>
        <begin position="27"/>
        <end position="64"/>
    </location>
</feature>
<protein>
    <submittedName>
        <fullName evidence="2">Uncharacterized protein</fullName>
    </submittedName>
</protein>
<comment type="caution">
    <text evidence="2">The sequence shown here is derived from an EMBL/GenBank/DDBJ whole genome shotgun (WGS) entry which is preliminary data.</text>
</comment>
<organism evidence="2 3">
    <name type="scientific">Pristionchus mayeri</name>
    <dbReference type="NCBI Taxonomy" id="1317129"/>
    <lineage>
        <taxon>Eukaryota</taxon>
        <taxon>Metazoa</taxon>
        <taxon>Ecdysozoa</taxon>
        <taxon>Nematoda</taxon>
        <taxon>Chromadorea</taxon>
        <taxon>Rhabditida</taxon>
        <taxon>Rhabditina</taxon>
        <taxon>Diplogasteromorpha</taxon>
        <taxon>Diplogasteroidea</taxon>
        <taxon>Neodiplogasteridae</taxon>
        <taxon>Pristionchus</taxon>
    </lineage>
</organism>
<dbReference type="AlphaFoldDB" id="A0AAN5I3U9"/>
<evidence type="ECO:0000313" key="3">
    <source>
        <dbReference type="Proteomes" id="UP001328107"/>
    </source>
</evidence>
<dbReference type="EMBL" id="BTRK01000004">
    <property type="protein sequence ID" value="GMR50654.1"/>
    <property type="molecule type" value="Genomic_DNA"/>
</dbReference>
<evidence type="ECO:0000256" key="1">
    <source>
        <dbReference type="SAM" id="MobiDB-lite"/>
    </source>
</evidence>
<feature type="region of interest" description="Disordered" evidence="1">
    <location>
        <begin position="78"/>
        <end position="194"/>
    </location>
</feature>
<dbReference type="Proteomes" id="UP001328107">
    <property type="component" value="Unassembled WGS sequence"/>
</dbReference>
<sequence length="194" mass="21478">GRDATPTPNPISPVNLDIATALRDTFSAMSDDEMGTQAETHPPLQSLLPSFPADTDPFENEVFGGDQIESSDVTMLNEDMDNEVGGDNSISGDLIENYGGEKETVDSVPKDPSENVEVEKRRRSSRNVTRPARYAESIEESDGEGEPSAKKMRSESMDEYEKIVPQKKRSSCKGKSQLKTMKMNNEEKEKITEK</sequence>
<gene>
    <name evidence="2" type="ORF">PMAYCL1PPCAC_20849</name>
</gene>